<organism evidence="5 6">
    <name type="scientific">Patiria miniata</name>
    <name type="common">Bat star</name>
    <name type="synonym">Asterina miniata</name>
    <dbReference type="NCBI Taxonomy" id="46514"/>
    <lineage>
        <taxon>Eukaryota</taxon>
        <taxon>Metazoa</taxon>
        <taxon>Echinodermata</taxon>
        <taxon>Eleutherozoa</taxon>
        <taxon>Asterozoa</taxon>
        <taxon>Asteroidea</taxon>
        <taxon>Valvatacea</taxon>
        <taxon>Valvatida</taxon>
        <taxon>Asterinidae</taxon>
        <taxon>Patiria</taxon>
    </lineage>
</organism>
<proteinExistence type="predicted"/>
<keyword evidence="3" id="KW-0472">Membrane</keyword>
<evidence type="ECO:0000313" key="5">
    <source>
        <dbReference type="EnsemblMetazoa" id="XP_038071299.1"/>
    </source>
</evidence>
<feature type="transmembrane region" description="Helical" evidence="3">
    <location>
        <begin position="394"/>
        <end position="417"/>
    </location>
</feature>
<sequence>MAKASTLRTRHGAEAEPGDSREGGWGVVVVIAAHMSMAIQVGLLRSWGVVYLSWKEDFETNDKETSAVQSIMSSVMSFSGLPAGVLTQRFGCRIAGMIGGGLSSIGLLCSCWVTDIHQFYITAFFTGVGIGICYNSTIVVVALYFKRKYKIANAVACSGLGTGIMAVPPIVQLLLESYGWRGAFLVASAIAANSIALSACYRPNHYLNNNKKSCREHDGLEHEPTREVNKGIHNNKTDFVTLNPKSSNSIVKFIHRLSVTLGFQLFLKSYRLTLQSAIQLQYCMVYVGFVLYLVPRAQSVGVAPSTAAMLLSIFGIGSLLGRLGGGLLVSWRISAEHVSTISLVLAGMSVLLLNFESYYIFAIAAFLHGFASGVFFSIVVVLSRSFIGVRKLAIGVGISQIWVGIGSVTGPILAGWILDTTGGSYQTFFYVGGAICFICAVQMFFLPLLRRVEPGIDILPTDA</sequence>
<dbReference type="InterPro" id="IPR011701">
    <property type="entry name" value="MFS"/>
</dbReference>
<feature type="domain" description="Major facilitator superfamily (MFS) profile" evidence="4">
    <location>
        <begin position="26"/>
        <end position="451"/>
    </location>
</feature>
<reference evidence="5" key="1">
    <citation type="submission" date="2022-11" db="UniProtKB">
        <authorList>
            <consortium name="EnsemblMetazoa"/>
        </authorList>
    </citation>
    <scope>IDENTIFICATION</scope>
</reference>
<feature type="transmembrane region" description="Helical" evidence="3">
    <location>
        <begin position="272"/>
        <end position="294"/>
    </location>
</feature>
<dbReference type="PANTHER" id="PTHR11360">
    <property type="entry name" value="MONOCARBOXYLATE TRANSPORTER"/>
    <property type="match status" value="1"/>
</dbReference>
<dbReference type="Pfam" id="PF07690">
    <property type="entry name" value="MFS_1"/>
    <property type="match status" value="2"/>
</dbReference>
<dbReference type="GeneID" id="119740162"/>
<dbReference type="GO" id="GO:0008028">
    <property type="term" value="F:monocarboxylic acid transmembrane transporter activity"/>
    <property type="evidence" value="ECO:0007669"/>
    <property type="project" value="TreeGrafter"/>
</dbReference>
<dbReference type="InterPro" id="IPR036259">
    <property type="entry name" value="MFS_trans_sf"/>
</dbReference>
<feature type="transmembrane region" description="Helical" evidence="3">
    <location>
        <begin position="183"/>
        <end position="201"/>
    </location>
</feature>
<feature type="region of interest" description="Disordered" evidence="2">
    <location>
        <begin position="1"/>
        <end position="20"/>
    </location>
</feature>
<dbReference type="PANTHER" id="PTHR11360:SF284">
    <property type="entry name" value="EG:103B4.3 PROTEIN-RELATED"/>
    <property type="match status" value="1"/>
</dbReference>
<evidence type="ECO:0000256" key="2">
    <source>
        <dbReference type="SAM" id="MobiDB-lite"/>
    </source>
</evidence>
<comment type="subcellular location">
    <subcellularLocation>
        <location evidence="1">Membrane</location>
        <topology evidence="1">Multi-pass membrane protein</topology>
    </subcellularLocation>
</comment>
<evidence type="ECO:0000259" key="4">
    <source>
        <dbReference type="PROSITE" id="PS50850"/>
    </source>
</evidence>
<evidence type="ECO:0000256" key="3">
    <source>
        <dbReference type="SAM" id="Phobius"/>
    </source>
</evidence>
<feature type="transmembrane region" description="Helical" evidence="3">
    <location>
        <begin position="94"/>
        <end position="113"/>
    </location>
</feature>
<dbReference type="AlphaFoldDB" id="A0A914B5T0"/>
<feature type="transmembrane region" description="Helical" evidence="3">
    <location>
        <begin position="429"/>
        <end position="449"/>
    </location>
</feature>
<feature type="transmembrane region" description="Helical" evidence="3">
    <location>
        <begin position="119"/>
        <end position="144"/>
    </location>
</feature>
<dbReference type="PROSITE" id="PS50850">
    <property type="entry name" value="MFS"/>
    <property type="match status" value="1"/>
</dbReference>
<dbReference type="OrthoDB" id="6111965at2759"/>
<dbReference type="InterPro" id="IPR020846">
    <property type="entry name" value="MFS_dom"/>
</dbReference>
<accession>A0A914B5T0</accession>
<evidence type="ECO:0000313" key="6">
    <source>
        <dbReference type="Proteomes" id="UP000887568"/>
    </source>
</evidence>
<keyword evidence="3" id="KW-0812">Transmembrane</keyword>
<feature type="transmembrane region" description="Helical" evidence="3">
    <location>
        <begin position="151"/>
        <end position="171"/>
    </location>
</feature>
<keyword evidence="6" id="KW-1185">Reference proteome</keyword>
<dbReference type="RefSeq" id="XP_038071299.1">
    <property type="nucleotide sequence ID" value="XM_038215371.1"/>
</dbReference>
<dbReference type="OMA" id="NDMRTES"/>
<dbReference type="SUPFAM" id="SSF103473">
    <property type="entry name" value="MFS general substrate transporter"/>
    <property type="match status" value="1"/>
</dbReference>
<feature type="transmembrane region" description="Helical" evidence="3">
    <location>
        <begin position="333"/>
        <end position="353"/>
    </location>
</feature>
<evidence type="ECO:0000256" key="1">
    <source>
        <dbReference type="ARBA" id="ARBA00004141"/>
    </source>
</evidence>
<dbReference type="Gene3D" id="1.20.1250.20">
    <property type="entry name" value="MFS general substrate transporter like domains"/>
    <property type="match status" value="1"/>
</dbReference>
<dbReference type="InterPro" id="IPR050327">
    <property type="entry name" value="Proton-linked_MCT"/>
</dbReference>
<feature type="compositionally biased region" description="Basic and acidic residues" evidence="2">
    <location>
        <begin position="11"/>
        <end position="20"/>
    </location>
</feature>
<dbReference type="Proteomes" id="UP000887568">
    <property type="component" value="Unplaced"/>
</dbReference>
<feature type="transmembrane region" description="Helical" evidence="3">
    <location>
        <begin position="25"/>
        <end position="47"/>
    </location>
</feature>
<keyword evidence="3" id="KW-1133">Transmembrane helix</keyword>
<feature type="transmembrane region" description="Helical" evidence="3">
    <location>
        <begin position="67"/>
        <end position="87"/>
    </location>
</feature>
<dbReference type="GO" id="GO:0016020">
    <property type="term" value="C:membrane"/>
    <property type="evidence" value="ECO:0007669"/>
    <property type="project" value="UniProtKB-SubCell"/>
</dbReference>
<dbReference type="EnsemblMetazoa" id="XM_038215371.1">
    <property type="protein sequence ID" value="XP_038071299.1"/>
    <property type="gene ID" value="LOC119740162"/>
</dbReference>
<feature type="transmembrane region" description="Helical" evidence="3">
    <location>
        <begin position="300"/>
        <end position="321"/>
    </location>
</feature>
<name>A0A914B5T0_PATMI</name>
<protein>
    <recommendedName>
        <fullName evidence="4">Major facilitator superfamily (MFS) profile domain-containing protein</fullName>
    </recommendedName>
</protein>
<feature type="transmembrane region" description="Helical" evidence="3">
    <location>
        <begin position="359"/>
        <end position="382"/>
    </location>
</feature>